<comment type="similarity">
    <text evidence="1">Belongs to the class-I pyridine nucleotide-disulfide oxidoreductase family.</text>
</comment>
<keyword evidence="10" id="KW-0670">Pyruvate</keyword>
<dbReference type="STRING" id="477680.SAMN05421788_10723"/>
<dbReference type="Gene3D" id="3.30.390.30">
    <property type="match status" value="1"/>
</dbReference>
<keyword evidence="6" id="KW-0547">Nucleotide-binding</keyword>
<feature type="binding site" evidence="6">
    <location>
        <position position="203"/>
    </location>
    <ligand>
        <name>NAD(+)</name>
        <dbReference type="ChEBI" id="CHEBI:57540"/>
    </ligand>
</feature>
<accession>A0A173MFU6</accession>
<dbReference type="SUPFAM" id="SSF55424">
    <property type="entry name" value="FAD/NAD-linked reductases, dimerisation (C-terminal) domain"/>
    <property type="match status" value="1"/>
</dbReference>
<protein>
    <submittedName>
        <fullName evidence="10">Pyruvate/2-oxoglutarate dehydrogenase complex, dihydrolipoamide dehydrogenase (E3) component</fullName>
    </submittedName>
</protein>
<feature type="binding site" evidence="6">
    <location>
        <begin position="180"/>
        <end position="187"/>
    </location>
    <ligand>
        <name>NAD(+)</name>
        <dbReference type="ChEBI" id="CHEBI:57540"/>
    </ligand>
</feature>
<dbReference type="OrthoDB" id="9800167at2"/>
<evidence type="ECO:0000256" key="4">
    <source>
        <dbReference type="ARBA" id="ARBA00023002"/>
    </source>
</evidence>
<name>A0A173MFU6_9BACT</name>
<keyword evidence="3 6" id="KW-0274">FAD</keyword>
<dbReference type="GO" id="GO:0003955">
    <property type="term" value="F:NAD(P)H dehydrogenase (quinone) activity"/>
    <property type="evidence" value="ECO:0007669"/>
    <property type="project" value="TreeGrafter"/>
</dbReference>
<feature type="binding site" evidence="6">
    <location>
        <position position="312"/>
    </location>
    <ligand>
        <name>FAD</name>
        <dbReference type="ChEBI" id="CHEBI:57692"/>
    </ligand>
</feature>
<evidence type="ECO:0000256" key="7">
    <source>
        <dbReference type="PIRSR" id="PIRSR000350-4"/>
    </source>
</evidence>
<feature type="active site" description="Proton acceptor" evidence="5">
    <location>
        <position position="445"/>
    </location>
</feature>
<organism evidence="10 11">
    <name type="scientific">Filimonas lacunae</name>
    <dbReference type="NCBI Taxonomy" id="477680"/>
    <lineage>
        <taxon>Bacteria</taxon>
        <taxon>Pseudomonadati</taxon>
        <taxon>Bacteroidota</taxon>
        <taxon>Chitinophagia</taxon>
        <taxon>Chitinophagales</taxon>
        <taxon>Chitinophagaceae</taxon>
        <taxon>Filimonas</taxon>
    </lineage>
</organism>
<dbReference type="Gene3D" id="3.50.50.60">
    <property type="entry name" value="FAD/NAD(P)-binding domain"/>
    <property type="match status" value="2"/>
</dbReference>
<gene>
    <name evidence="10" type="ORF">SAMN05421788_10723</name>
</gene>
<dbReference type="PRINTS" id="PR00368">
    <property type="entry name" value="FADPNR"/>
</dbReference>
<dbReference type="InterPro" id="IPR016156">
    <property type="entry name" value="FAD/NAD-linked_Rdtase_dimer_sf"/>
</dbReference>
<dbReference type="Proteomes" id="UP000186917">
    <property type="component" value="Unassembled WGS sequence"/>
</dbReference>
<dbReference type="KEGG" id="fln:FLA_2382"/>
<feature type="binding site" evidence="6">
    <location>
        <position position="271"/>
    </location>
    <ligand>
        <name>NAD(+)</name>
        <dbReference type="ChEBI" id="CHEBI:57540"/>
    </ligand>
</feature>
<dbReference type="SUPFAM" id="SSF51905">
    <property type="entry name" value="FAD/NAD(P)-binding domain"/>
    <property type="match status" value="1"/>
</dbReference>
<dbReference type="GO" id="GO:0050660">
    <property type="term" value="F:flavin adenine dinucleotide binding"/>
    <property type="evidence" value="ECO:0007669"/>
    <property type="project" value="TreeGrafter"/>
</dbReference>
<evidence type="ECO:0000313" key="10">
    <source>
        <dbReference type="EMBL" id="SIT26644.1"/>
    </source>
</evidence>
<reference evidence="11" key="1">
    <citation type="submission" date="2017-01" db="EMBL/GenBank/DDBJ databases">
        <authorList>
            <person name="Varghese N."/>
            <person name="Submissions S."/>
        </authorList>
    </citation>
    <scope>NUCLEOTIDE SEQUENCE [LARGE SCALE GENOMIC DNA]</scope>
    <source>
        <strain evidence="11">DSM 21054</strain>
    </source>
</reference>
<sequence length="461" mass="50452">MKTLDAIVIGAGQGGTPLAKKLAKAGYKTLLVEKRWVGGTCINDGCTPTKNMIAHAAIAQRVRKSEQWGIHTPGMSIDFETIWQHKNKIVNQFRDSSVRGVEATEGLELLIGEASFIGHKAIQVKTPDGQTETYQAESIYINAGARPAIPEITGLSVTPYLTSTTLLELPQIPAHLVILGGSYIALEMAQLFSRLGSRVSIIERSPYLLPKEDADISACIKDILRDEGIAVYTHANVHNVEKHITGGVAVFLDKKHHPEIILGSHLLLALGRTPNTDTLCTQMTRLDIDNEGFIKINSNLQTNISGIYALGDIKGGPAFTHVSYNDYVIILRNLLENKGLNTNNRIIPYCMFTDPQLGRVGITEKEARTQNLPINVYTLPMTKVARAIESGQTQGIMKAVVHKETGKILGATIIGEQGGETITVLQMAMLAGMTCEDLRYQMFAHPLYAESVNNLFMQEPQ</sequence>
<dbReference type="Pfam" id="PF07992">
    <property type="entry name" value="Pyr_redox_2"/>
    <property type="match status" value="1"/>
</dbReference>
<evidence type="ECO:0000259" key="9">
    <source>
        <dbReference type="Pfam" id="PF07992"/>
    </source>
</evidence>
<feature type="binding site" evidence="6">
    <location>
        <position position="50"/>
    </location>
    <ligand>
        <name>FAD</name>
        <dbReference type="ChEBI" id="CHEBI:57692"/>
    </ligand>
</feature>
<dbReference type="PANTHER" id="PTHR43014:SF2">
    <property type="entry name" value="MERCURIC REDUCTASE"/>
    <property type="match status" value="1"/>
</dbReference>
<dbReference type="PANTHER" id="PTHR43014">
    <property type="entry name" value="MERCURIC REDUCTASE"/>
    <property type="match status" value="1"/>
</dbReference>
<comment type="cofactor">
    <cofactor evidence="6">
        <name>FAD</name>
        <dbReference type="ChEBI" id="CHEBI:57692"/>
    </cofactor>
    <text evidence="6">Binds 1 FAD per subunit.</text>
</comment>
<feature type="disulfide bond" description="Redox-active" evidence="7">
    <location>
        <begin position="41"/>
        <end position="46"/>
    </location>
</feature>
<evidence type="ECO:0000256" key="2">
    <source>
        <dbReference type="ARBA" id="ARBA00022630"/>
    </source>
</evidence>
<dbReference type="InterPro" id="IPR001100">
    <property type="entry name" value="Pyr_nuc-diS_OxRdtase"/>
</dbReference>
<keyword evidence="11" id="KW-1185">Reference proteome</keyword>
<keyword evidence="4" id="KW-0560">Oxidoreductase</keyword>
<dbReference type="RefSeq" id="WP_076380640.1">
    <property type="nucleotide sequence ID" value="NZ_AP017422.1"/>
</dbReference>
<feature type="domain" description="FAD/NAD(P)-binding" evidence="9">
    <location>
        <begin position="5"/>
        <end position="324"/>
    </location>
</feature>
<dbReference type="EMBL" id="FTOR01000007">
    <property type="protein sequence ID" value="SIT26644.1"/>
    <property type="molecule type" value="Genomic_DNA"/>
</dbReference>
<dbReference type="FunFam" id="3.30.390.30:FF:000001">
    <property type="entry name" value="Dihydrolipoyl dehydrogenase"/>
    <property type="match status" value="1"/>
</dbReference>
<dbReference type="InterPro" id="IPR023753">
    <property type="entry name" value="FAD/NAD-binding_dom"/>
</dbReference>
<evidence type="ECO:0000313" key="11">
    <source>
        <dbReference type="Proteomes" id="UP000186917"/>
    </source>
</evidence>
<dbReference type="AlphaFoldDB" id="A0A173MFU6"/>
<feature type="domain" description="Pyridine nucleotide-disulphide oxidoreductase dimerisation" evidence="8">
    <location>
        <begin position="347"/>
        <end position="454"/>
    </location>
</feature>
<keyword evidence="2" id="KW-0285">Flavoprotein</keyword>
<dbReference type="InterPro" id="IPR004099">
    <property type="entry name" value="Pyr_nucl-diS_OxRdtase_dimer"/>
</dbReference>
<dbReference type="PRINTS" id="PR00411">
    <property type="entry name" value="PNDRDTASEI"/>
</dbReference>
<evidence type="ECO:0000256" key="5">
    <source>
        <dbReference type="PIRSR" id="PIRSR000350-2"/>
    </source>
</evidence>
<keyword evidence="6" id="KW-0520">NAD</keyword>
<evidence type="ECO:0000256" key="6">
    <source>
        <dbReference type="PIRSR" id="PIRSR000350-3"/>
    </source>
</evidence>
<proteinExistence type="inferred from homology"/>
<evidence type="ECO:0000256" key="1">
    <source>
        <dbReference type="ARBA" id="ARBA00007532"/>
    </source>
</evidence>
<dbReference type="Pfam" id="PF02852">
    <property type="entry name" value="Pyr_redox_dim"/>
    <property type="match status" value="1"/>
</dbReference>
<dbReference type="PIRSF" id="PIRSF000350">
    <property type="entry name" value="Mercury_reductase_MerA"/>
    <property type="match status" value="1"/>
</dbReference>
<dbReference type="InterPro" id="IPR036188">
    <property type="entry name" value="FAD/NAD-bd_sf"/>
</dbReference>
<evidence type="ECO:0000256" key="3">
    <source>
        <dbReference type="ARBA" id="ARBA00022827"/>
    </source>
</evidence>
<evidence type="ECO:0000259" key="8">
    <source>
        <dbReference type="Pfam" id="PF02852"/>
    </source>
</evidence>